<keyword evidence="7 13" id="KW-0106">Calcium</keyword>
<feature type="binding site" evidence="13">
    <location>
        <position position="208"/>
    </location>
    <ligand>
        <name>Ca(2+)</name>
        <dbReference type="ChEBI" id="CHEBI:29108"/>
    </ligand>
</feature>
<keyword evidence="8 13" id="KW-0460">Magnesium</keyword>
<keyword evidence="5 13" id="KW-0479">Metal-binding</keyword>
<evidence type="ECO:0000256" key="4">
    <source>
        <dbReference type="ARBA" id="ARBA00012094"/>
    </source>
</evidence>
<feature type="binding site" evidence="12">
    <location>
        <position position="104"/>
    </location>
    <ligand>
        <name>substrate</name>
    </ligand>
</feature>
<feature type="binding site" evidence="12">
    <location>
        <position position="118"/>
    </location>
    <ligand>
        <name>substrate</name>
    </ligand>
</feature>
<feature type="binding site" evidence="13">
    <location>
        <position position="228"/>
    </location>
    <ligand>
        <name>Mg(2+)</name>
        <dbReference type="ChEBI" id="CHEBI:18420"/>
    </ligand>
</feature>
<dbReference type="InterPro" id="IPR015377">
    <property type="entry name" value="Fumarylacetoacetase_N"/>
</dbReference>
<evidence type="ECO:0000256" key="5">
    <source>
        <dbReference type="ARBA" id="ARBA00022723"/>
    </source>
</evidence>
<dbReference type="Gene3D" id="3.90.850.10">
    <property type="entry name" value="Fumarylacetoacetase-like, C-terminal domain"/>
    <property type="match status" value="1"/>
</dbReference>
<dbReference type="SUPFAM" id="SSF56529">
    <property type="entry name" value="FAH"/>
    <property type="match status" value="1"/>
</dbReference>
<dbReference type="InterPro" id="IPR011234">
    <property type="entry name" value="Fumarylacetoacetase-like_C"/>
</dbReference>
<dbReference type="GO" id="GO:0006572">
    <property type="term" value="P:L-tyrosine catabolic process"/>
    <property type="evidence" value="ECO:0007669"/>
    <property type="project" value="UniProtKB-KW"/>
</dbReference>
<feature type="domain" description="Fumarylacetoacetase-like C-terminal" evidence="14">
    <location>
        <begin position="101"/>
        <end position="362"/>
    </location>
</feature>
<dbReference type="Pfam" id="PF09298">
    <property type="entry name" value="FAA_hydrolase_N"/>
    <property type="match status" value="1"/>
</dbReference>
<evidence type="ECO:0000256" key="3">
    <source>
        <dbReference type="ARBA" id="ARBA00004782"/>
    </source>
</evidence>
<evidence type="ECO:0000256" key="12">
    <source>
        <dbReference type="PIRSR" id="PIRSR605959-2"/>
    </source>
</evidence>
<comment type="pathway">
    <text evidence="3">Amino-acid degradation; L-phenylalanine degradation; acetoacetate and fumarate from L-phenylalanine: step 6/6.</text>
</comment>
<evidence type="ECO:0000256" key="9">
    <source>
        <dbReference type="ARBA" id="ARBA00022878"/>
    </source>
</evidence>
<dbReference type="AlphaFoldDB" id="A0A838XNU4"/>
<dbReference type="InterPro" id="IPR005959">
    <property type="entry name" value="Fumarylacetoacetase"/>
</dbReference>
<dbReference type="UniPathway" id="UPA00139">
    <property type="reaction ID" value="UER00341"/>
</dbReference>
<dbReference type="Gene3D" id="2.30.30.230">
    <property type="entry name" value="Fumarylacetoacetase, N-terminal domain"/>
    <property type="match status" value="1"/>
</dbReference>
<dbReference type="GO" id="GO:0004334">
    <property type="term" value="F:fumarylacetoacetase activity"/>
    <property type="evidence" value="ECO:0007669"/>
    <property type="project" value="UniProtKB-EC"/>
</dbReference>
<feature type="binding site" evidence="12">
    <location>
        <position position="219"/>
    </location>
    <ligand>
        <name>substrate</name>
    </ligand>
</feature>
<evidence type="ECO:0000313" key="17">
    <source>
        <dbReference type="Proteomes" id="UP000550354"/>
    </source>
</evidence>
<comment type="cofactor">
    <cofactor evidence="2 13">
        <name>Mg(2+)</name>
        <dbReference type="ChEBI" id="CHEBI:18420"/>
    </cofactor>
</comment>
<feature type="binding site" evidence="13">
    <location>
        <position position="176"/>
    </location>
    <ligand>
        <name>Ca(2+)</name>
        <dbReference type="ChEBI" id="CHEBI:29108"/>
    </ligand>
</feature>
<evidence type="ECO:0000313" key="16">
    <source>
        <dbReference type="EMBL" id="MBA4608674.1"/>
    </source>
</evidence>
<feature type="active site" description="Proton acceptor" evidence="11">
    <location>
        <position position="109"/>
    </location>
</feature>
<feature type="binding site" evidence="13">
    <location>
        <position position="102"/>
    </location>
    <ligand>
        <name>Ca(2+)</name>
        <dbReference type="ChEBI" id="CHEBI:29108"/>
    </ligand>
</feature>
<dbReference type="PANTHER" id="PTHR43069:SF2">
    <property type="entry name" value="FUMARYLACETOACETASE"/>
    <property type="match status" value="1"/>
</dbReference>
<dbReference type="InterPro" id="IPR036663">
    <property type="entry name" value="Fumarylacetoacetase_C_sf"/>
</dbReference>
<gene>
    <name evidence="16" type="primary">fahA</name>
    <name evidence="16" type="ORF">H1W00_09340</name>
</gene>
<evidence type="ECO:0000256" key="1">
    <source>
        <dbReference type="ARBA" id="ARBA00001913"/>
    </source>
</evidence>
<comment type="caution">
    <text evidence="16">The sequence shown here is derived from an EMBL/GenBank/DDBJ whole genome shotgun (WGS) entry which is preliminary data.</text>
</comment>
<evidence type="ECO:0000256" key="13">
    <source>
        <dbReference type="PIRSR" id="PIRSR605959-3"/>
    </source>
</evidence>
<evidence type="ECO:0000256" key="10">
    <source>
        <dbReference type="ARBA" id="ARBA00023232"/>
    </source>
</evidence>
<feature type="binding site" evidence="13">
    <location>
        <position position="208"/>
    </location>
    <ligand>
        <name>Mg(2+)</name>
        <dbReference type="ChEBI" id="CHEBI:18420"/>
    </ligand>
</feature>
<dbReference type="NCBIfam" id="TIGR01266">
    <property type="entry name" value="fum_ac_acetase"/>
    <property type="match status" value="1"/>
</dbReference>
<dbReference type="RefSeq" id="WP_181755452.1">
    <property type="nucleotide sequence ID" value="NZ_JACEOG010000001.1"/>
</dbReference>
<evidence type="ECO:0000256" key="11">
    <source>
        <dbReference type="PIRSR" id="PIRSR605959-1"/>
    </source>
</evidence>
<feature type="binding site" evidence="13">
    <location>
        <position position="232"/>
    </location>
    <ligand>
        <name>Mg(2+)</name>
        <dbReference type="ChEBI" id="CHEBI:18420"/>
    </ligand>
</feature>
<dbReference type="PANTHER" id="PTHR43069">
    <property type="entry name" value="FUMARYLACETOACETASE"/>
    <property type="match status" value="1"/>
</dbReference>
<feature type="domain" description="Fumarylacetoacetase N-terminal" evidence="15">
    <location>
        <begin position="9"/>
        <end position="84"/>
    </location>
</feature>
<protein>
    <recommendedName>
        <fullName evidence="4">fumarylacetoacetase</fullName>
        <ecNumber evidence="4">3.7.1.2</ecNumber>
    </recommendedName>
</protein>
<dbReference type="GO" id="GO:0046872">
    <property type="term" value="F:metal ion binding"/>
    <property type="evidence" value="ECO:0007669"/>
    <property type="project" value="UniProtKB-KW"/>
</dbReference>
<evidence type="ECO:0000259" key="14">
    <source>
        <dbReference type="Pfam" id="PF01557"/>
    </source>
</evidence>
<keyword evidence="17" id="KW-1185">Reference proteome</keyword>
<keyword evidence="9" id="KW-0828">Tyrosine catabolism</keyword>
<dbReference type="SUPFAM" id="SSF63433">
    <property type="entry name" value="Fumarylacetoacetate hydrolase, FAH, N-terminal domain"/>
    <property type="match status" value="1"/>
</dbReference>
<keyword evidence="10" id="KW-0585">Phenylalanine catabolism</keyword>
<reference evidence="16 17" key="1">
    <citation type="submission" date="2020-07" db="EMBL/GenBank/DDBJ databases">
        <title>Draft genome and description of Aeromicrobium phoceense strain Marseille-Q0843 isolated from healthy skin swab.</title>
        <authorList>
            <person name="Boxberger M."/>
            <person name="La Scola B."/>
        </authorList>
    </citation>
    <scope>NUCLEOTIDE SEQUENCE [LARGE SCALE GENOMIC DNA]</scope>
    <source>
        <strain evidence="16 17">Marseille-Q0843</strain>
    </source>
</reference>
<accession>A0A838XNU4</accession>
<comment type="cofactor">
    <cofactor evidence="1 13">
        <name>Ca(2+)</name>
        <dbReference type="ChEBI" id="CHEBI:29108"/>
    </cofactor>
</comment>
<feature type="binding site" evidence="12">
    <location>
        <position position="215"/>
    </location>
    <ligand>
        <name>substrate</name>
    </ligand>
</feature>
<name>A0A838XNU4_9ACTN</name>
<evidence type="ECO:0000259" key="15">
    <source>
        <dbReference type="Pfam" id="PF09298"/>
    </source>
</evidence>
<dbReference type="GO" id="GO:1902000">
    <property type="term" value="P:homogentisate catabolic process"/>
    <property type="evidence" value="ECO:0007669"/>
    <property type="project" value="TreeGrafter"/>
</dbReference>
<sequence>MTEFTAGTLPYCSFTAPDLDGPHVGVGVGTRVLDVTALAPHVLPDHAHLFTSGTLDELLAAGPQVWAAVRSALLDHVARSPATRPAEEVRLLLPFTVADYVDFYASRHHATNVGRIFRPDGEPLTPTWDPLPIGYHGRAGTVVVSGTPVRRPSGQTRTADGTIAFGPSAKLDIEAEIGFVVGAGSELGATVGVGAFEQHVFGVCVVNDWSARDIQAWEYVPLGPFLGKSFATSVSPWIVPWAALADARIDPPAPHVDLQEYLRPAGHGLDLELTVSINDTVVSRPPFATMAWTPAQMLAHLTVNGASLRPGDLFASGTVSGPERDQVGSLLELTWNGTEPLKLEDGSERSFLLDGDRVTITAAARTHDGRLVPLGEVDGVVA</sequence>
<dbReference type="InterPro" id="IPR036462">
    <property type="entry name" value="Fumarylacetoacetase_N_sf"/>
</dbReference>
<proteinExistence type="predicted"/>
<dbReference type="GO" id="GO:0006559">
    <property type="term" value="P:L-phenylalanine catabolic process"/>
    <property type="evidence" value="ECO:0007669"/>
    <property type="project" value="UniProtKB-UniPathway"/>
</dbReference>
<feature type="binding site" evidence="13">
    <location>
        <position position="174"/>
    </location>
    <ligand>
        <name>Ca(2+)</name>
        <dbReference type="ChEBI" id="CHEBI:29108"/>
    </ligand>
</feature>
<dbReference type="Proteomes" id="UP000550354">
    <property type="component" value="Unassembled WGS sequence"/>
</dbReference>
<evidence type="ECO:0000256" key="6">
    <source>
        <dbReference type="ARBA" id="ARBA00022801"/>
    </source>
</evidence>
<evidence type="ECO:0000256" key="8">
    <source>
        <dbReference type="ARBA" id="ARBA00022842"/>
    </source>
</evidence>
<dbReference type="EMBL" id="JACEOG010000001">
    <property type="protein sequence ID" value="MBA4608674.1"/>
    <property type="molecule type" value="Genomic_DNA"/>
</dbReference>
<dbReference type="EC" id="3.7.1.2" evidence="4"/>
<keyword evidence="6 16" id="KW-0378">Hydrolase</keyword>
<evidence type="ECO:0000256" key="7">
    <source>
        <dbReference type="ARBA" id="ARBA00022837"/>
    </source>
</evidence>
<organism evidence="16 17">
    <name type="scientific">Aeromicrobium phoceense</name>
    <dbReference type="NCBI Taxonomy" id="2754045"/>
    <lineage>
        <taxon>Bacteria</taxon>
        <taxon>Bacillati</taxon>
        <taxon>Actinomycetota</taxon>
        <taxon>Actinomycetes</taxon>
        <taxon>Propionibacteriales</taxon>
        <taxon>Nocardioidaceae</taxon>
        <taxon>Aeromicrobium</taxon>
    </lineage>
</organism>
<dbReference type="Pfam" id="PF01557">
    <property type="entry name" value="FAA_hydrolase"/>
    <property type="match status" value="1"/>
</dbReference>
<evidence type="ECO:0000256" key="2">
    <source>
        <dbReference type="ARBA" id="ARBA00001946"/>
    </source>
</evidence>
<feature type="binding site" evidence="12">
    <location>
        <position position="318"/>
    </location>
    <ligand>
        <name>substrate</name>
    </ligand>
</feature>